<dbReference type="InterPro" id="IPR012312">
    <property type="entry name" value="Hemerythrin-like"/>
</dbReference>
<evidence type="ECO:0000259" key="1">
    <source>
        <dbReference type="Pfam" id="PF01814"/>
    </source>
</evidence>
<feature type="domain" description="Hemerythrin-like" evidence="1">
    <location>
        <begin position="19"/>
        <end position="149"/>
    </location>
</feature>
<accession>A0A165V0H0</accession>
<dbReference type="STRING" id="1314782.A0A165V0H0"/>
<evidence type="ECO:0000313" key="3">
    <source>
        <dbReference type="Proteomes" id="UP000076761"/>
    </source>
</evidence>
<dbReference type="OrthoDB" id="10044044at2759"/>
<dbReference type="Gene3D" id="1.20.120.520">
    <property type="entry name" value="nmb1532 protein domain like"/>
    <property type="match status" value="1"/>
</dbReference>
<dbReference type="Proteomes" id="UP000076761">
    <property type="component" value="Unassembled WGS sequence"/>
</dbReference>
<protein>
    <recommendedName>
        <fullName evidence="1">Hemerythrin-like domain-containing protein</fullName>
    </recommendedName>
</protein>
<dbReference type="AlphaFoldDB" id="A0A165V0H0"/>
<dbReference type="EMBL" id="KV425555">
    <property type="protein sequence ID" value="KZT28971.1"/>
    <property type="molecule type" value="Genomic_DNA"/>
</dbReference>
<evidence type="ECO:0000313" key="2">
    <source>
        <dbReference type="EMBL" id="KZT28971.1"/>
    </source>
</evidence>
<keyword evidence="3" id="KW-1185">Reference proteome</keyword>
<gene>
    <name evidence="2" type="ORF">NEOLEDRAFT_1128463</name>
</gene>
<proteinExistence type="predicted"/>
<dbReference type="PANTHER" id="PTHR38048">
    <property type="entry name" value="EXPRESSED PROTEIN"/>
    <property type="match status" value="1"/>
</dbReference>
<dbReference type="PANTHER" id="PTHR38048:SF1">
    <property type="entry name" value="HEMERYTHRIN-LIKE DOMAIN-CONTAINING PROTEIN"/>
    <property type="match status" value="1"/>
</dbReference>
<name>A0A165V0H0_9AGAM</name>
<dbReference type="InterPro" id="IPR053206">
    <property type="entry name" value="Dimeric_xanthone_biosynth"/>
</dbReference>
<dbReference type="CDD" id="cd12108">
    <property type="entry name" value="Hr-like"/>
    <property type="match status" value="1"/>
</dbReference>
<dbReference type="InParanoid" id="A0A165V0H0"/>
<reference evidence="2 3" key="1">
    <citation type="journal article" date="2016" name="Mol. Biol. Evol.">
        <title>Comparative Genomics of Early-Diverging Mushroom-Forming Fungi Provides Insights into the Origins of Lignocellulose Decay Capabilities.</title>
        <authorList>
            <person name="Nagy L.G."/>
            <person name="Riley R."/>
            <person name="Tritt A."/>
            <person name="Adam C."/>
            <person name="Daum C."/>
            <person name="Floudas D."/>
            <person name="Sun H."/>
            <person name="Yadav J.S."/>
            <person name="Pangilinan J."/>
            <person name="Larsson K.H."/>
            <person name="Matsuura K."/>
            <person name="Barry K."/>
            <person name="Labutti K."/>
            <person name="Kuo R."/>
            <person name="Ohm R.A."/>
            <person name="Bhattacharya S.S."/>
            <person name="Shirouzu T."/>
            <person name="Yoshinaga Y."/>
            <person name="Martin F.M."/>
            <person name="Grigoriev I.V."/>
            <person name="Hibbett D.S."/>
        </authorList>
    </citation>
    <scope>NUCLEOTIDE SEQUENCE [LARGE SCALE GENOMIC DNA]</scope>
    <source>
        <strain evidence="2 3">HHB14362 ss-1</strain>
    </source>
</reference>
<organism evidence="2 3">
    <name type="scientific">Neolentinus lepideus HHB14362 ss-1</name>
    <dbReference type="NCBI Taxonomy" id="1314782"/>
    <lineage>
        <taxon>Eukaryota</taxon>
        <taxon>Fungi</taxon>
        <taxon>Dikarya</taxon>
        <taxon>Basidiomycota</taxon>
        <taxon>Agaricomycotina</taxon>
        <taxon>Agaricomycetes</taxon>
        <taxon>Gloeophyllales</taxon>
        <taxon>Gloeophyllaceae</taxon>
        <taxon>Neolentinus</taxon>
    </lineage>
</organism>
<sequence>MSSAVPFTQDERRWNRMSTTMSHFHEWFKKEFNMVYELADGSYTKRGLSLPGYLREAKSMCTHLNFHHSLEERHIFPVLAKRMPAFSETAEDGRHIRSHRAIHKGLDDLDTLVKKWTTEPTSYSPTEMRACLDSFREVLFNHLDEEVDDLKGDNMKKYWTLEEVDRIPI</sequence>
<dbReference type="Pfam" id="PF01814">
    <property type="entry name" value="Hemerythrin"/>
    <property type="match status" value="1"/>
</dbReference>